<evidence type="ECO:0000259" key="6">
    <source>
        <dbReference type="Pfam" id="PF13505"/>
    </source>
</evidence>
<evidence type="ECO:0000256" key="1">
    <source>
        <dbReference type="ARBA" id="ARBA00004442"/>
    </source>
</evidence>
<dbReference type="InterPro" id="IPR011250">
    <property type="entry name" value="OMP/PagP_B-barrel"/>
</dbReference>
<dbReference type="InterPro" id="IPR027385">
    <property type="entry name" value="Beta-barrel_OMP"/>
</dbReference>
<name>A0ABW0H3W4_9HYPH</name>
<evidence type="ECO:0000313" key="7">
    <source>
        <dbReference type="EMBL" id="MFC5387777.1"/>
    </source>
</evidence>
<dbReference type="RefSeq" id="WP_378232102.1">
    <property type="nucleotide sequence ID" value="NZ_JBHSLL010000084.1"/>
</dbReference>
<dbReference type="Proteomes" id="UP001596016">
    <property type="component" value="Unassembled WGS sequence"/>
</dbReference>
<dbReference type="Pfam" id="PF13505">
    <property type="entry name" value="OMP_b-brl"/>
    <property type="match status" value="1"/>
</dbReference>
<keyword evidence="2" id="KW-0732">Signal</keyword>
<accession>A0ABW0H3W4</accession>
<feature type="domain" description="Outer membrane protein beta-barrel" evidence="6">
    <location>
        <begin position="14"/>
        <end position="115"/>
    </location>
</feature>
<evidence type="ECO:0000256" key="2">
    <source>
        <dbReference type="ARBA" id="ARBA00022729"/>
    </source>
</evidence>
<proteinExistence type="inferred from homology"/>
<protein>
    <submittedName>
        <fullName evidence="7">Outer membrane protein</fullName>
    </submittedName>
</protein>
<dbReference type="PANTHER" id="PTHR34001">
    <property type="entry name" value="BLL7405 PROTEIN"/>
    <property type="match status" value="1"/>
</dbReference>
<comment type="caution">
    <text evidence="7">The sequence shown here is derived from an EMBL/GenBank/DDBJ whole genome shotgun (WGS) entry which is preliminary data.</text>
</comment>
<sequence length="115" mass="12675">DDGDYLRPLESKVSGSIRGRVGYAIENVMPYFTAGVAIGSFRDDHNGNGSDIAKETLTGYAIGGGIEWGITQNLIARGEYIFSDYGTNDFQFSGNDIHRIDVQTHDFRIGLAYKF</sequence>
<gene>
    <name evidence="7" type="ORF">ACFPLB_17630</name>
</gene>
<keyword evidence="3" id="KW-0472">Membrane</keyword>
<comment type="subcellular location">
    <subcellularLocation>
        <location evidence="1">Cell outer membrane</location>
    </subcellularLocation>
</comment>
<evidence type="ECO:0000313" key="8">
    <source>
        <dbReference type="Proteomes" id="UP001596016"/>
    </source>
</evidence>
<evidence type="ECO:0000256" key="3">
    <source>
        <dbReference type="ARBA" id="ARBA00023136"/>
    </source>
</evidence>
<evidence type="ECO:0000256" key="5">
    <source>
        <dbReference type="ARBA" id="ARBA00038306"/>
    </source>
</evidence>
<dbReference type="SUPFAM" id="SSF56925">
    <property type="entry name" value="OMPA-like"/>
    <property type="match status" value="1"/>
</dbReference>
<feature type="non-terminal residue" evidence="7">
    <location>
        <position position="1"/>
    </location>
</feature>
<dbReference type="InterPro" id="IPR051692">
    <property type="entry name" value="OMP-like"/>
</dbReference>
<dbReference type="EMBL" id="JBHSLL010000084">
    <property type="protein sequence ID" value="MFC5387777.1"/>
    <property type="molecule type" value="Genomic_DNA"/>
</dbReference>
<evidence type="ECO:0000256" key="4">
    <source>
        <dbReference type="ARBA" id="ARBA00023237"/>
    </source>
</evidence>
<dbReference type="Gene3D" id="2.40.160.20">
    <property type="match status" value="1"/>
</dbReference>
<reference evidence="8" key="1">
    <citation type="journal article" date="2019" name="Int. J. Syst. Evol. Microbiol.">
        <title>The Global Catalogue of Microorganisms (GCM) 10K type strain sequencing project: providing services to taxonomists for standard genome sequencing and annotation.</title>
        <authorList>
            <consortium name="The Broad Institute Genomics Platform"/>
            <consortium name="The Broad Institute Genome Sequencing Center for Infectious Disease"/>
            <person name="Wu L."/>
            <person name="Ma J."/>
        </authorList>
    </citation>
    <scope>NUCLEOTIDE SEQUENCE [LARGE SCALE GENOMIC DNA]</scope>
    <source>
        <strain evidence="8">CGMCC 4.1415</strain>
    </source>
</reference>
<keyword evidence="4" id="KW-0998">Cell outer membrane</keyword>
<keyword evidence="8" id="KW-1185">Reference proteome</keyword>
<dbReference type="PANTHER" id="PTHR34001:SF3">
    <property type="entry name" value="BLL7405 PROTEIN"/>
    <property type="match status" value="1"/>
</dbReference>
<organism evidence="7 8">
    <name type="scientific">Aquamicrobium segne</name>
    <dbReference type="NCBI Taxonomy" id="469547"/>
    <lineage>
        <taxon>Bacteria</taxon>
        <taxon>Pseudomonadati</taxon>
        <taxon>Pseudomonadota</taxon>
        <taxon>Alphaproteobacteria</taxon>
        <taxon>Hyphomicrobiales</taxon>
        <taxon>Phyllobacteriaceae</taxon>
        <taxon>Aquamicrobium</taxon>
    </lineage>
</organism>
<comment type="similarity">
    <text evidence="5">Belongs to the Omp25/RopB family.</text>
</comment>